<dbReference type="RefSeq" id="WP_382360224.1">
    <property type="nucleotide sequence ID" value="NZ_JBHLWV010000006.1"/>
</dbReference>
<feature type="compositionally biased region" description="Low complexity" evidence="2">
    <location>
        <begin position="7"/>
        <end position="20"/>
    </location>
</feature>
<dbReference type="EMBL" id="JBHLWV010000006">
    <property type="protein sequence ID" value="MFC0313652.1"/>
    <property type="molecule type" value="Genomic_DNA"/>
</dbReference>
<dbReference type="PANTHER" id="PTHR43022:SF1">
    <property type="entry name" value="PROTEIN SMF"/>
    <property type="match status" value="1"/>
</dbReference>
<evidence type="ECO:0000313" key="4">
    <source>
        <dbReference type="EMBL" id="MFC0313652.1"/>
    </source>
</evidence>
<evidence type="ECO:0000313" key="5">
    <source>
        <dbReference type="Proteomes" id="UP001589783"/>
    </source>
</evidence>
<evidence type="ECO:0000256" key="1">
    <source>
        <dbReference type="ARBA" id="ARBA00006525"/>
    </source>
</evidence>
<dbReference type="Pfam" id="PF02481">
    <property type="entry name" value="DNA_processg_A"/>
    <property type="match status" value="1"/>
</dbReference>
<dbReference type="InterPro" id="IPR057666">
    <property type="entry name" value="DrpA_SLOG"/>
</dbReference>
<reference evidence="4 5" key="1">
    <citation type="submission" date="2024-09" db="EMBL/GenBank/DDBJ databases">
        <authorList>
            <person name="Sun Q."/>
            <person name="Mori K."/>
        </authorList>
    </citation>
    <scope>NUCLEOTIDE SEQUENCE [LARGE SCALE GENOMIC DNA]</scope>
    <source>
        <strain evidence="4 5">CCM 7957</strain>
    </source>
</reference>
<evidence type="ECO:0000259" key="3">
    <source>
        <dbReference type="Pfam" id="PF02481"/>
    </source>
</evidence>
<comment type="caution">
    <text evidence="4">The sequence shown here is derived from an EMBL/GenBank/DDBJ whole genome shotgun (WGS) entry which is preliminary data.</text>
</comment>
<organism evidence="4 5">
    <name type="scientific">Gordonia phosphorivorans</name>
    <dbReference type="NCBI Taxonomy" id="1056982"/>
    <lineage>
        <taxon>Bacteria</taxon>
        <taxon>Bacillati</taxon>
        <taxon>Actinomycetota</taxon>
        <taxon>Actinomycetes</taxon>
        <taxon>Mycobacteriales</taxon>
        <taxon>Gordoniaceae</taxon>
        <taxon>Gordonia</taxon>
    </lineage>
</organism>
<proteinExistence type="inferred from homology"/>
<dbReference type="PANTHER" id="PTHR43022">
    <property type="entry name" value="PROTEIN SMF"/>
    <property type="match status" value="1"/>
</dbReference>
<comment type="similarity">
    <text evidence="1">Belongs to the DprA/Smf family.</text>
</comment>
<sequence length="310" mass="31404">MSTPSITTDPAAVDPTAVDPTDVDPTAAAWAELSLAAALVPELAVPLRALADQMGAVAAADQIARWQMPGDGGDLPFAFQALNAYMGTRQPGAELLADAHAANIRFIPGDQLPDTWELPGVWVYGDGPDSLLTTRAVAVLGSSSSSRYADGVAGDFGISLAEQGQVLCSDGGFGASSAALRGALVARGTTVTVLGRGLDVALREAGSMSRLYAAAAEDGLLVSAQPPGFAASTARRGLAGDMIARYARDVVVVEAAVGDPALAIAATSLSLEGHVWGVPGPINSRLSAGVNAAIARQQMVMLTAVTDLSL</sequence>
<accession>A0ABV6H457</accession>
<name>A0ABV6H457_9ACTN</name>
<dbReference type="InterPro" id="IPR003488">
    <property type="entry name" value="DprA"/>
</dbReference>
<dbReference type="Proteomes" id="UP001589783">
    <property type="component" value="Unassembled WGS sequence"/>
</dbReference>
<feature type="domain" description="Smf/DprA SLOG" evidence="3">
    <location>
        <begin position="119"/>
        <end position="301"/>
    </location>
</feature>
<feature type="region of interest" description="Disordered" evidence="2">
    <location>
        <begin position="1"/>
        <end position="20"/>
    </location>
</feature>
<dbReference type="SUPFAM" id="SSF102405">
    <property type="entry name" value="MCP/YpsA-like"/>
    <property type="match status" value="1"/>
</dbReference>
<evidence type="ECO:0000256" key="2">
    <source>
        <dbReference type="SAM" id="MobiDB-lite"/>
    </source>
</evidence>
<keyword evidence="5" id="KW-1185">Reference proteome</keyword>
<protein>
    <submittedName>
        <fullName evidence="4">DNA-processing protein DprA</fullName>
    </submittedName>
</protein>
<gene>
    <name evidence="4" type="ORF">ACFFJD_02135</name>
</gene>
<dbReference type="Gene3D" id="3.40.50.450">
    <property type="match status" value="1"/>
</dbReference>